<comment type="caution">
    <text evidence="1">The sequence shown here is derived from an EMBL/GenBank/DDBJ whole genome shotgun (WGS) entry which is preliminary data.</text>
</comment>
<dbReference type="EMBL" id="BEZZ01000755">
    <property type="protein sequence ID" value="GCC35879.1"/>
    <property type="molecule type" value="Genomic_DNA"/>
</dbReference>
<keyword evidence="2" id="KW-1185">Reference proteome</keyword>
<evidence type="ECO:0000313" key="2">
    <source>
        <dbReference type="Proteomes" id="UP000287033"/>
    </source>
</evidence>
<gene>
    <name evidence="1" type="ORF">chiPu_0014368</name>
</gene>
<proteinExistence type="predicted"/>
<protein>
    <submittedName>
        <fullName evidence="1">Uncharacterized protein</fullName>
    </submittedName>
</protein>
<accession>A0A401SZQ3</accession>
<organism evidence="1 2">
    <name type="scientific">Chiloscyllium punctatum</name>
    <name type="common">Brownbanded bambooshark</name>
    <name type="synonym">Hemiscyllium punctatum</name>
    <dbReference type="NCBI Taxonomy" id="137246"/>
    <lineage>
        <taxon>Eukaryota</taxon>
        <taxon>Metazoa</taxon>
        <taxon>Chordata</taxon>
        <taxon>Craniata</taxon>
        <taxon>Vertebrata</taxon>
        <taxon>Chondrichthyes</taxon>
        <taxon>Elasmobranchii</taxon>
        <taxon>Galeomorphii</taxon>
        <taxon>Galeoidea</taxon>
        <taxon>Orectolobiformes</taxon>
        <taxon>Hemiscylliidae</taxon>
        <taxon>Chiloscyllium</taxon>
    </lineage>
</organism>
<evidence type="ECO:0000313" key="1">
    <source>
        <dbReference type="EMBL" id="GCC35879.1"/>
    </source>
</evidence>
<reference evidence="1 2" key="1">
    <citation type="journal article" date="2018" name="Nat. Ecol. Evol.">
        <title>Shark genomes provide insights into elasmobranch evolution and the origin of vertebrates.</title>
        <authorList>
            <person name="Hara Y"/>
            <person name="Yamaguchi K"/>
            <person name="Onimaru K"/>
            <person name="Kadota M"/>
            <person name="Koyanagi M"/>
            <person name="Keeley SD"/>
            <person name="Tatsumi K"/>
            <person name="Tanaka K"/>
            <person name="Motone F"/>
            <person name="Kageyama Y"/>
            <person name="Nozu R"/>
            <person name="Adachi N"/>
            <person name="Nishimura O"/>
            <person name="Nakagawa R"/>
            <person name="Tanegashima C"/>
            <person name="Kiyatake I"/>
            <person name="Matsumoto R"/>
            <person name="Murakumo K"/>
            <person name="Nishida K"/>
            <person name="Terakita A"/>
            <person name="Kuratani S"/>
            <person name="Sato K"/>
            <person name="Hyodo S Kuraku.S."/>
        </authorList>
    </citation>
    <scope>NUCLEOTIDE SEQUENCE [LARGE SCALE GENOMIC DNA]</scope>
</reference>
<sequence>MGPQVSAQEQSGNGDAYCCWDNRLRIGSQAVARGKESEDQVHRHLLGEDTGRIHRQLLGEHTGRIQRRLVVEKGEDEFTGLYLENGLRMGEQSVAQGKQTEWVYRL</sequence>
<name>A0A401SZQ3_CHIPU</name>
<dbReference type="AlphaFoldDB" id="A0A401SZQ3"/>
<dbReference type="Proteomes" id="UP000287033">
    <property type="component" value="Unassembled WGS sequence"/>
</dbReference>